<name>A0ABX1BCB7_9ACTN</name>
<comment type="subunit">
    <text evidence="3">Homodimer.</text>
</comment>
<dbReference type="SUPFAM" id="SSF55399">
    <property type="entry name" value="Subtilisin inhibitor"/>
    <property type="match status" value="1"/>
</dbReference>
<dbReference type="RefSeq" id="WP_168017161.1">
    <property type="nucleotide sequence ID" value="NZ_JAATEP010000038.1"/>
</dbReference>
<dbReference type="PRINTS" id="PR00294">
    <property type="entry name" value="SSBTLNINHBTR"/>
</dbReference>
<evidence type="ECO:0000259" key="9">
    <source>
        <dbReference type="Pfam" id="PF00720"/>
    </source>
</evidence>
<reference evidence="10 11" key="1">
    <citation type="submission" date="2020-03" db="EMBL/GenBank/DDBJ databases">
        <title>WGS of actinomycetes isolated from Thailand.</title>
        <authorList>
            <person name="Thawai C."/>
        </authorList>
    </citation>
    <scope>NUCLEOTIDE SEQUENCE [LARGE SCALE GENOMIC DNA]</scope>
    <source>
        <strain evidence="10 11">FMUSA5-5</strain>
    </source>
</reference>
<keyword evidence="6 8" id="KW-0722">Serine protease inhibitor</keyword>
<protein>
    <submittedName>
        <fullName evidence="10">Protease inhibitor</fullName>
    </submittedName>
</protein>
<dbReference type="InterPro" id="IPR036819">
    <property type="entry name" value="Subtilisin_inhibitor-like_sf"/>
</dbReference>
<dbReference type="Pfam" id="PF00720">
    <property type="entry name" value="SSI"/>
    <property type="match status" value="1"/>
</dbReference>
<evidence type="ECO:0000313" key="10">
    <source>
        <dbReference type="EMBL" id="NJP95425.1"/>
    </source>
</evidence>
<evidence type="ECO:0000256" key="6">
    <source>
        <dbReference type="ARBA" id="ARBA00022900"/>
    </source>
</evidence>
<dbReference type="InterPro" id="IPR000691">
    <property type="entry name" value="Prot_inh_I16_SSI"/>
</dbReference>
<keyword evidence="11" id="KW-1185">Reference proteome</keyword>
<evidence type="ECO:0000256" key="7">
    <source>
        <dbReference type="ARBA" id="ARBA00023157"/>
    </source>
</evidence>
<dbReference type="EMBL" id="JAATEP010000038">
    <property type="protein sequence ID" value="NJP95425.1"/>
    <property type="molecule type" value="Genomic_DNA"/>
</dbReference>
<feature type="domain" description="Subtilisin inhibitor" evidence="9">
    <location>
        <begin position="30"/>
        <end position="115"/>
    </location>
</feature>
<comment type="caution">
    <text evidence="10">The sequence shown here is derived from an EMBL/GenBank/DDBJ whole genome shotgun (WGS) entry which is preliminary data.</text>
</comment>
<dbReference type="InterPro" id="IPR023549">
    <property type="entry name" value="Subtilisin_inhibitor"/>
</dbReference>
<evidence type="ECO:0000256" key="4">
    <source>
        <dbReference type="ARBA" id="ARBA00022525"/>
    </source>
</evidence>
<keyword evidence="5 8" id="KW-0646">Protease inhibitor</keyword>
<evidence type="ECO:0000256" key="2">
    <source>
        <dbReference type="ARBA" id="ARBA00010472"/>
    </source>
</evidence>
<evidence type="ECO:0000256" key="8">
    <source>
        <dbReference type="RuleBase" id="RU003471"/>
    </source>
</evidence>
<evidence type="ECO:0000256" key="5">
    <source>
        <dbReference type="ARBA" id="ARBA00022690"/>
    </source>
</evidence>
<keyword evidence="4" id="KW-0964">Secreted</keyword>
<comment type="subcellular location">
    <subcellularLocation>
        <location evidence="1">Secreted</location>
    </subcellularLocation>
</comment>
<dbReference type="GO" id="GO:0030414">
    <property type="term" value="F:peptidase inhibitor activity"/>
    <property type="evidence" value="ECO:0007669"/>
    <property type="project" value="UniProtKB-KW"/>
</dbReference>
<dbReference type="Gene3D" id="3.30.350.10">
    <property type="entry name" value="Subtilisin inhibitor-like"/>
    <property type="match status" value="1"/>
</dbReference>
<organism evidence="10 11">
    <name type="scientific">Nonomuraea composti</name>
    <dbReference type="NCBI Taxonomy" id="2720023"/>
    <lineage>
        <taxon>Bacteria</taxon>
        <taxon>Bacillati</taxon>
        <taxon>Actinomycetota</taxon>
        <taxon>Actinomycetes</taxon>
        <taxon>Streptosporangiales</taxon>
        <taxon>Streptosporangiaceae</taxon>
        <taxon>Nonomuraea</taxon>
    </lineage>
</organism>
<gene>
    <name evidence="10" type="ORF">HCN51_39335</name>
</gene>
<evidence type="ECO:0000313" key="11">
    <source>
        <dbReference type="Proteomes" id="UP000696294"/>
    </source>
</evidence>
<accession>A0ABX1BCB7</accession>
<dbReference type="Proteomes" id="UP000696294">
    <property type="component" value="Unassembled WGS sequence"/>
</dbReference>
<comment type="similarity">
    <text evidence="2 8">Belongs to the protease inhibitor I16 (SSI) family.</text>
</comment>
<sequence length="129" mass="13760">MMRLPLLITGVGLSAGLVLTAIPAYGAARPNAVVLTVTAYGNSSLKMVTLQCPGLTRGHPYGEVVCVVIDAVDGNLDRLPGDPGRRCSEKRDPVTATMYGLWRNRTVGWQKTFPNACALAAKTGPVFRF</sequence>
<evidence type="ECO:0000256" key="1">
    <source>
        <dbReference type="ARBA" id="ARBA00004613"/>
    </source>
</evidence>
<evidence type="ECO:0000256" key="3">
    <source>
        <dbReference type="ARBA" id="ARBA00011738"/>
    </source>
</evidence>
<proteinExistence type="inferred from homology"/>
<keyword evidence="7" id="KW-1015">Disulfide bond</keyword>